<keyword evidence="3" id="KW-1185">Reference proteome</keyword>
<feature type="region of interest" description="Disordered" evidence="1">
    <location>
        <begin position="93"/>
        <end position="116"/>
    </location>
</feature>
<evidence type="ECO:0000313" key="3">
    <source>
        <dbReference type="Proteomes" id="UP000642284"/>
    </source>
</evidence>
<sequence>MYLVTTTVPAEALPGEPSLDDRIRQLALPEDQLEHIHVLPSPDGGAHLTLFLGHPDSKGTEAAAARLVARALPATAESELDWAPATPLVSALEQLGLDSHDGPDDRELPSQDPDTR</sequence>
<protein>
    <submittedName>
        <fullName evidence="2">Uncharacterized protein</fullName>
    </submittedName>
</protein>
<gene>
    <name evidence="2" type="ORF">H9Y04_00040</name>
</gene>
<dbReference type="EMBL" id="JACTVJ010000001">
    <property type="protein sequence ID" value="MBC9710966.1"/>
    <property type="molecule type" value="Genomic_DNA"/>
</dbReference>
<dbReference type="RefSeq" id="WP_187811510.1">
    <property type="nucleotide sequence ID" value="NZ_JACTVJ010000001.1"/>
</dbReference>
<comment type="caution">
    <text evidence="2">The sequence shown here is derived from an EMBL/GenBank/DDBJ whole genome shotgun (WGS) entry which is preliminary data.</text>
</comment>
<organism evidence="2 3">
    <name type="scientific">Streptomyces polyasparticus</name>
    <dbReference type="NCBI Taxonomy" id="2767826"/>
    <lineage>
        <taxon>Bacteria</taxon>
        <taxon>Bacillati</taxon>
        <taxon>Actinomycetota</taxon>
        <taxon>Actinomycetes</taxon>
        <taxon>Kitasatosporales</taxon>
        <taxon>Streptomycetaceae</taxon>
        <taxon>Streptomyces</taxon>
    </lineage>
</organism>
<name>A0ABR7S8V1_9ACTN</name>
<feature type="compositionally biased region" description="Basic and acidic residues" evidence="1">
    <location>
        <begin position="98"/>
        <end position="116"/>
    </location>
</feature>
<evidence type="ECO:0000256" key="1">
    <source>
        <dbReference type="SAM" id="MobiDB-lite"/>
    </source>
</evidence>
<dbReference type="Proteomes" id="UP000642284">
    <property type="component" value="Unassembled WGS sequence"/>
</dbReference>
<evidence type="ECO:0000313" key="2">
    <source>
        <dbReference type="EMBL" id="MBC9710966.1"/>
    </source>
</evidence>
<proteinExistence type="predicted"/>
<reference evidence="2 3" key="1">
    <citation type="submission" date="2020-08" db="EMBL/GenBank/DDBJ databases">
        <title>Genemic of Streptomyces polyaspartic.</title>
        <authorList>
            <person name="Liu W."/>
        </authorList>
    </citation>
    <scope>NUCLEOTIDE SEQUENCE [LARGE SCALE GENOMIC DNA]</scope>
    <source>
        <strain evidence="2 3">TRM66268-LWL</strain>
    </source>
</reference>
<accession>A0ABR7S8V1</accession>